<evidence type="ECO:0000256" key="1">
    <source>
        <dbReference type="SAM" id="MobiDB-lite"/>
    </source>
</evidence>
<dbReference type="AlphaFoldDB" id="A0A7R7ZLI9"/>
<dbReference type="Proteomes" id="UP000637239">
    <property type="component" value="Chromosome 2"/>
</dbReference>
<feature type="region of interest" description="Disordered" evidence="1">
    <location>
        <begin position="58"/>
        <end position="99"/>
    </location>
</feature>
<evidence type="ECO:0000313" key="3">
    <source>
        <dbReference type="Proteomes" id="UP000637239"/>
    </source>
</evidence>
<sequence length="141" mass="16046">MTPDLSLPSHNPKLNTYGNTNWDNASFVLYTLIDLPHIELIRKASTFGERWMQASEYSDPHLIRTSPNPQLHQQNPQRHSLRPDHHGQGNDSPLRSQRRRGSGLDAYIMLSSLVFGDEYLEEIGEDGLAVLEREGVDYFSA</sequence>
<proteinExistence type="predicted"/>
<reference evidence="2" key="1">
    <citation type="submission" date="2021-01" db="EMBL/GenBank/DDBJ databases">
        <authorList>
            <consortium name="Aspergillus chevalieri M1 genome sequencing consortium"/>
            <person name="Kazuki M."/>
            <person name="Futagami T."/>
        </authorList>
    </citation>
    <scope>NUCLEOTIDE SEQUENCE</scope>
    <source>
        <strain evidence="2">M1</strain>
    </source>
</reference>
<reference evidence="2" key="2">
    <citation type="submission" date="2021-02" db="EMBL/GenBank/DDBJ databases">
        <title>Aspergillus chevalieri M1 genome sequence.</title>
        <authorList>
            <person name="Kadooka C."/>
            <person name="Mori K."/>
            <person name="Futagami T."/>
        </authorList>
    </citation>
    <scope>NUCLEOTIDE SEQUENCE</scope>
    <source>
        <strain evidence="2">M1</strain>
    </source>
</reference>
<accession>A0A7R7ZLI9</accession>
<name>A0A7R7ZLI9_ASPCH</name>
<gene>
    <name evidence="2" type="ORF">ACHE_20630A</name>
</gene>
<keyword evidence="3" id="KW-1185">Reference proteome</keyword>
<dbReference type="RefSeq" id="XP_043133694.1">
    <property type="nucleotide sequence ID" value="XM_043284954.1"/>
</dbReference>
<protein>
    <submittedName>
        <fullName evidence="2">Uncharacterized protein</fullName>
    </submittedName>
</protein>
<dbReference type="EMBL" id="AP024417">
    <property type="protein sequence ID" value="BCR85172.1"/>
    <property type="molecule type" value="Genomic_DNA"/>
</dbReference>
<organism evidence="2 3">
    <name type="scientific">Aspergillus chevalieri</name>
    <name type="common">Eurotium chevalieri</name>
    <dbReference type="NCBI Taxonomy" id="182096"/>
    <lineage>
        <taxon>Eukaryota</taxon>
        <taxon>Fungi</taxon>
        <taxon>Dikarya</taxon>
        <taxon>Ascomycota</taxon>
        <taxon>Pezizomycotina</taxon>
        <taxon>Eurotiomycetes</taxon>
        <taxon>Eurotiomycetidae</taxon>
        <taxon>Eurotiales</taxon>
        <taxon>Aspergillaceae</taxon>
        <taxon>Aspergillus</taxon>
        <taxon>Aspergillus subgen. Aspergillus</taxon>
    </lineage>
</organism>
<feature type="compositionally biased region" description="Polar residues" evidence="1">
    <location>
        <begin position="65"/>
        <end position="78"/>
    </location>
</feature>
<evidence type="ECO:0000313" key="2">
    <source>
        <dbReference type="EMBL" id="BCR85172.1"/>
    </source>
</evidence>
<dbReference type="KEGG" id="ache:ACHE_20630A"/>
<dbReference type="GeneID" id="66979531"/>